<dbReference type="SMART" id="SM00456">
    <property type="entry name" value="WW"/>
    <property type="match status" value="2"/>
</dbReference>
<dbReference type="InterPro" id="IPR001715">
    <property type="entry name" value="CH_dom"/>
</dbReference>
<dbReference type="InterPro" id="IPR011993">
    <property type="entry name" value="PH-like_dom_sf"/>
</dbReference>
<feature type="domain" description="WW" evidence="4">
    <location>
        <begin position="950"/>
        <end position="982"/>
    </location>
</feature>
<feature type="domain" description="DH" evidence="3">
    <location>
        <begin position="427"/>
        <end position="611"/>
    </location>
</feature>
<evidence type="ECO:0000313" key="6">
    <source>
        <dbReference type="EMBL" id="TPX74978.1"/>
    </source>
</evidence>
<evidence type="ECO:0008006" key="8">
    <source>
        <dbReference type="Google" id="ProtNLM"/>
    </source>
</evidence>
<dbReference type="PANTHER" id="PTHR45834:SF3">
    <property type="entry name" value="RHO GUANINE NUCLEOTIDE EXCHANGE FACTOR 3, ISOFORM L"/>
    <property type="match status" value="1"/>
</dbReference>
<dbReference type="SUPFAM" id="SSF47576">
    <property type="entry name" value="Calponin-homology domain, CH-domain"/>
    <property type="match status" value="1"/>
</dbReference>
<dbReference type="Gene3D" id="1.20.900.10">
    <property type="entry name" value="Dbl homology (DH) domain"/>
    <property type="match status" value="1"/>
</dbReference>
<dbReference type="GO" id="GO:0035556">
    <property type="term" value="P:intracellular signal transduction"/>
    <property type="evidence" value="ECO:0007669"/>
    <property type="project" value="InterPro"/>
</dbReference>
<comment type="caution">
    <text evidence="6">The sequence shown here is derived from an EMBL/GenBank/DDBJ whole genome shotgun (WGS) entry which is preliminary data.</text>
</comment>
<reference evidence="6 7" key="1">
    <citation type="journal article" date="2019" name="Sci. Rep.">
        <title>Comparative genomics of chytrid fungi reveal insights into the obligate biotrophic and pathogenic lifestyle of Synchytrium endobioticum.</title>
        <authorList>
            <person name="van de Vossenberg B.T.L.H."/>
            <person name="Warris S."/>
            <person name="Nguyen H.D.T."/>
            <person name="van Gent-Pelzer M.P.E."/>
            <person name="Joly D.L."/>
            <person name="van de Geest H.C."/>
            <person name="Bonants P.J.M."/>
            <person name="Smith D.S."/>
            <person name="Levesque C.A."/>
            <person name="van der Lee T.A.J."/>
        </authorList>
    </citation>
    <scope>NUCLEOTIDE SEQUENCE [LARGE SCALE GENOMIC DNA]</scope>
    <source>
        <strain evidence="6 7">CBS 675.73</strain>
    </source>
</reference>
<feature type="region of interest" description="Disordered" evidence="2">
    <location>
        <begin position="798"/>
        <end position="821"/>
    </location>
</feature>
<evidence type="ECO:0000259" key="5">
    <source>
        <dbReference type="PROSITE" id="PS50021"/>
    </source>
</evidence>
<dbReference type="InterPro" id="IPR001331">
    <property type="entry name" value="GDS_CDC24_CS"/>
</dbReference>
<dbReference type="PANTHER" id="PTHR45834">
    <property type="entry name" value="RHO GUANINE NUCLEOTIDE EXCHANGE FACTOR 9-RELATED"/>
    <property type="match status" value="1"/>
</dbReference>
<evidence type="ECO:0000256" key="1">
    <source>
        <dbReference type="SAM" id="Coils"/>
    </source>
</evidence>
<dbReference type="Gene3D" id="1.10.418.10">
    <property type="entry name" value="Calponin-like domain"/>
    <property type="match status" value="1"/>
</dbReference>
<dbReference type="InterPro" id="IPR036872">
    <property type="entry name" value="CH_dom_sf"/>
</dbReference>
<dbReference type="STRING" id="246404.A0A507FHX8"/>
<feature type="compositionally biased region" description="Polar residues" evidence="2">
    <location>
        <begin position="244"/>
        <end position="254"/>
    </location>
</feature>
<feature type="compositionally biased region" description="Polar residues" evidence="2">
    <location>
        <begin position="204"/>
        <end position="219"/>
    </location>
</feature>
<dbReference type="EMBL" id="QEAP01000100">
    <property type="protein sequence ID" value="TPX74978.1"/>
    <property type="molecule type" value="Genomic_DNA"/>
</dbReference>
<evidence type="ECO:0000259" key="4">
    <source>
        <dbReference type="PROSITE" id="PS50020"/>
    </source>
</evidence>
<dbReference type="CDD" id="cd00014">
    <property type="entry name" value="CH_SF"/>
    <property type="match status" value="1"/>
</dbReference>
<feature type="coiled-coil region" evidence="1">
    <location>
        <begin position="594"/>
        <end position="621"/>
    </location>
</feature>
<dbReference type="InterPro" id="IPR001202">
    <property type="entry name" value="WW_dom"/>
</dbReference>
<dbReference type="PROSITE" id="PS50020">
    <property type="entry name" value="WW_DOMAIN_2"/>
    <property type="match status" value="2"/>
</dbReference>
<dbReference type="GO" id="GO:0005085">
    <property type="term" value="F:guanyl-nucleotide exchange factor activity"/>
    <property type="evidence" value="ECO:0007669"/>
    <property type="project" value="InterPro"/>
</dbReference>
<feature type="region of interest" description="Disordered" evidence="2">
    <location>
        <begin position="204"/>
        <end position="271"/>
    </location>
</feature>
<keyword evidence="1" id="KW-0175">Coiled coil</keyword>
<dbReference type="SUPFAM" id="SSF51045">
    <property type="entry name" value="WW domain"/>
    <property type="match status" value="1"/>
</dbReference>
<feature type="compositionally biased region" description="Polar residues" evidence="2">
    <location>
        <begin position="901"/>
        <end position="917"/>
    </location>
</feature>
<protein>
    <recommendedName>
        <fullName evidence="8">DH domain-containing protein</fullName>
    </recommendedName>
</protein>
<keyword evidence="7" id="KW-1185">Reference proteome</keyword>
<evidence type="ECO:0000256" key="2">
    <source>
        <dbReference type="SAM" id="MobiDB-lite"/>
    </source>
</evidence>
<gene>
    <name evidence="6" type="ORF">CcCBS67573_g03740</name>
</gene>
<dbReference type="Proteomes" id="UP000320333">
    <property type="component" value="Unassembled WGS sequence"/>
</dbReference>
<feature type="domain" description="Calponin-homology (CH)" evidence="5">
    <location>
        <begin position="51"/>
        <end position="168"/>
    </location>
</feature>
<feature type="region of interest" description="Disordered" evidence="2">
    <location>
        <begin position="1"/>
        <end position="32"/>
    </location>
</feature>
<proteinExistence type="predicted"/>
<feature type="compositionally biased region" description="Polar residues" evidence="2">
    <location>
        <begin position="380"/>
        <end position="400"/>
    </location>
</feature>
<dbReference type="Gene3D" id="2.30.29.30">
    <property type="entry name" value="Pleckstrin-homology domain (PH domain)/Phosphotyrosine-binding domain (PTB)"/>
    <property type="match status" value="1"/>
</dbReference>
<dbReference type="Gene3D" id="2.20.70.10">
    <property type="match status" value="1"/>
</dbReference>
<dbReference type="SMART" id="SM00325">
    <property type="entry name" value="RhoGEF"/>
    <property type="match status" value="1"/>
</dbReference>
<dbReference type="SUPFAM" id="SSF48065">
    <property type="entry name" value="DBL homology domain (DH-domain)"/>
    <property type="match status" value="1"/>
</dbReference>
<dbReference type="InterPro" id="IPR036020">
    <property type="entry name" value="WW_dom_sf"/>
</dbReference>
<dbReference type="CDD" id="cd00201">
    <property type="entry name" value="WW"/>
    <property type="match status" value="2"/>
</dbReference>
<name>A0A507FHX8_9FUNG</name>
<dbReference type="PROSITE" id="PS50021">
    <property type="entry name" value="CH"/>
    <property type="match status" value="1"/>
</dbReference>
<evidence type="ECO:0000259" key="3">
    <source>
        <dbReference type="PROSITE" id="PS50010"/>
    </source>
</evidence>
<dbReference type="InterPro" id="IPR053086">
    <property type="entry name" value="RhoGEF_domain"/>
</dbReference>
<evidence type="ECO:0000313" key="7">
    <source>
        <dbReference type="Proteomes" id="UP000320333"/>
    </source>
</evidence>
<dbReference type="OrthoDB" id="1716625at2759"/>
<dbReference type="InterPro" id="IPR035899">
    <property type="entry name" value="DBL_dom_sf"/>
</dbReference>
<sequence>MSAAVKQEQQLGSPVEGSFAEPGNQRRTLPPSRSLVDIEVGRAAALSATPNRLKDLALTWVAGLVEPELGDLSESLSDRTKLLDNLRTGVVPCKIMNKINPGTISRINELPVMSAMASLENLASFSAALITYGLVRKHIFRPLEFVQANPKGDDAFLRNLLQLALLSQEKGFKHPTGALDVQSVQQAFDDAAAAVAPANLNNTQSLSNLASQPPRSQTDPKFESGPLLARNAPIESFSHKQSQESESLQTISRISRTDHRQSKTSASQRLTDETLAPTILKTLETLDERLKGALSETASRLDQIQSDNLTLAENLLQTIDIISKRLSSIEVSQKKLHALASIPALPAQDVERKSLANSLRLRSTSELYNGRVSEVRSETEQIPQASSPINPKQSSQSSPPAGTGTPKLYPKLPAMVLNAGLPKQEMMRLSVVYELIETEADYIRDLGIMINLHKQELLLWKVIDESTAVSIFSNAEELITANQGLLNRLNAKKEEAPSTDAQGAWKYMEDISSDFNTYMTYCGNYPVAMKLVHKLQSEEKFKHHMQQLSSNPTSRGLSLESFLIKPVQRICKYPLLLRELIKHTSKTMPDYPGLEKASEKMESIAAKVNEATQALDKKEKVISLLSKIESSIPLPFHDKKYLMDGICQLNKTRERHLTLFKEVLIVSKIIGKGRYAMENVYHMHELVMIKSNSHMNETSLLRYNSKLTVYLQYFVDKREISFTFMDEAACTRWLEAFKSSINDPEMVLKRRIDNVSHESSSASLSGGLGTPPTLGSIGRTASGVLKKAIPAAFSSGKAKSLAPSDTQTSAGSSGCDADDSTDLPDLVEIEGVLWRKTLTAKNTAYYYNPQTRDTFWTLPQEYKTVPLDYIAGTSSKSHEKSGSNGPSKRASGDRWKGWTQDDPNASSPGNQDSASSLPRSLVIVADSRECTIGGESGGEDDGTESVEGFPEWRYVFPGASGADFGYYFHVDTMQTQWQHPREADGS</sequence>
<dbReference type="GO" id="GO:0005829">
    <property type="term" value="C:cytosol"/>
    <property type="evidence" value="ECO:0007669"/>
    <property type="project" value="TreeGrafter"/>
</dbReference>
<dbReference type="AlphaFoldDB" id="A0A507FHX8"/>
<organism evidence="6 7">
    <name type="scientific">Chytriomyces confervae</name>
    <dbReference type="NCBI Taxonomy" id="246404"/>
    <lineage>
        <taxon>Eukaryota</taxon>
        <taxon>Fungi</taxon>
        <taxon>Fungi incertae sedis</taxon>
        <taxon>Chytridiomycota</taxon>
        <taxon>Chytridiomycota incertae sedis</taxon>
        <taxon>Chytridiomycetes</taxon>
        <taxon>Chytridiales</taxon>
        <taxon>Chytriomycetaceae</taxon>
        <taxon>Chytriomyces</taxon>
    </lineage>
</organism>
<dbReference type="CDD" id="cd00160">
    <property type="entry name" value="RhoGEF"/>
    <property type="match status" value="1"/>
</dbReference>
<accession>A0A507FHX8</accession>
<dbReference type="PROSITE" id="PS50010">
    <property type="entry name" value="DH_2"/>
    <property type="match status" value="1"/>
</dbReference>
<feature type="region of interest" description="Disordered" evidence="2">
    <location>
        <begin position="873"/>
        <end position="917"/>
    </location>
</feature>
<dbReference type="SMART" id="SM00033">
    <property type="entry name" value="CH"/>
    <property type="match status" value="1"/>
</dbReference>
<dbReference type="SUPFAM" id="SSF50729">
    <property type="entry name" value="PH domain-like"/>
    <property type="match status" value="1"/>
</dbReference>
<feature type="region of interest" description="Disordered" evidence="2">
    <location>
        <begin position="372"/>
        <end position="409"/>
    </location>
</feature>
<dbReference type="InterPro" id="IPR000219">
    <property type="entry name" value="DH_dom"/>
</dbReference>
<dbReference type="PROSITE" id="PS00741">
    <property type="entry name" value="DH_1"/>
    <property type="match status" value="1"/>
</dbReference>
<dbReference type="Pfam" id="PF00621">
    <property type="entry name" value="RhoGEF"/>
    <property type="match status" value="1"/>
</dbReference>
<feature type="domain" description="WW" evidence="4">
    <location>
        <begin position="834"/>
        <end position="861"/>
    </location>
</feature>